<evidence type="ECO:0000256" key="1">
    <source>
        <dbReference type="ARBA" id="ARBA00005525"/>
    </source>
</evidence>
<comment type="catalytic activity">
    <reaction evidence="4">
        <text>L-proline + NAD(+) = (S)-1-pyrroline-5-carboxylate + NADH + 2 H(+)</text>
        <dbReference type="Rhea" id="RHEA:14105"/>
        <dbReference type="ChEBI" id="CHEBI:15378"/>
        <dbReference type="ChEBI" id="CHEBI:17388"/>
        <dbReference type="ChEBI" id="CHEBI:57540"/>
        <dbReference type="ChEBI" id="CHEBI:57945"/>
        <dbReference type="ChEBI" id="CHEBI:60039"/>
        <dbReference type="EC" id="1.5.1.2"/>
    </reaction>
</comment>
<gene>
    <name evidence="4" type="primary">proC</name>
    <name evidence="8" type="ORF">RG540_PA16540</name>
</gene>
<comment type="catalytic activity">
    <reaction evidence="4">
        <text>L-proline + NADP(+) = (S)-1-pyrroline-5-carboxylate + NADPH + 2 H(+)</text>
        <dbReference type="Rhea" id="RHEA:14109"/>
        <dbReference type="ChEBI" id="CHEBI:15378"/>
        <dbReference type="ChEBI" id="CHEBI:17388"/>
        <dbReference type="ChEBI" id="CHEBI:57783"/>
        <dbReference type="ChEBI" id="CHEBI:58349"/>
        <dbReference type="ChEBI" id="CHEBI:60039"/>
        <dbReference type="EC" id="1.5.1.2"/>
    </reaction>
</comment>
<dbReference type="EMBL" id="HG938354">
    <property type="protein sequence ID" value="CDN52330.1"/>
    <property type="molecule type" value="Genomic_DNA"/>
</dbReference>
<proteinExistence type="inferred from homology"/>
<dbReference type="PIRSF" id="PIRSF000193">
    <property type="entry name" value="Pyrrol-5-carb_rd"/>
    <property type="match status" value="1"/>
</dbReference>
<accession>A0A068T4R4</accession>
<keyword evidence="4" id="KW-0028">Amino-acid biosynthesis</keyword>
<geneLocation type="plasmid" evidence="9">
    <name>II</name>
</geneLocation>
<evidence type="ECO:0000256" key="5">
    <source>
        <dbReference type="PIRSR" id="PIRSR000193-1"/>
    </source>
</evidence>
<keyword evidence="9" id="KW-1185">Reference proteome</keyword>
<evidence type="ECO:0000256" key="3">
    <source>
        <dbReference type="ARBA" id="ARBA00023002"/>
    </source>
</evidence>
<dbReference type="KEGG" id="ngg:RG540_PA16540"/>
<dbReference type="InterPro" id="IPR036291">
    <property type="entry name" value="NAD(P)-bd_dom_sf"/>
</dbReference>
<dbReference type="SUPFAM" id="SSF51735">
    <property type="entry name" value="NAD(P)-binding Rossmann-fold domains"/>
    <property type="match status" value="1"/>
</dbReference>
<feature type="binding site" evidence="5">
    <location>
        <position position="48"/>
    </location>
    <ligand>
        <name>NADPH</name>
        <dbReference type="ChEBI" id="CHEBI:57783"/>
    </ligand>
</feature>
<dbReference type="HOGENOM" id="CLU_042344_0_2_5"/>
<dbReference type="InterPro" id="IPR028939">
    <property type="entry name" value="P5C_Rdtase_cat_N"/>
</dbReference>
<protein>
    <recommendedName>
        <fullName evidence="4">Pyrroline-5-carboxylate reductase</fullName>
        <shortName evidence="4">P5C reductase</shortName>
        <shortName evidence="4">P5CR</shortName>
        <ecNumber evidence="4">1.5.1.2</ecNumber>
    </recommendedName>
    <alternativeName>
        <fullName evidence="4">PCA reductase</fullName>
    </alternativeName>
</protein>
<dbReference type="UniPathway" id="UPA00098">
    <property type="reaction ID" value="UER00361"/>
</dbReference>
<keyword evidence="2 4" id="KW-0521">NADP</keyword>
<keyword evidence="8" id="KW-0614">Plasmid</keyword>
<dbReference type="RefSeq" id="WP_080725150.1">
    <property type="nucleotide sequence ID" value="NZ_HG938354.1"/>
</dbReference>
<name>A0A068T4R4_NEOGA</name>
<comment type="similarity">
    <text evidence="1 4">Belongs to the pyrroline-5-carboxylate reductase family.</text>
</comment>
<reference evidence="9" key="1">
    <citation type="journal article" date="2014" name="BMC Genomics">
        <title>Genome sequencing of two Neorhizobium galegae strains reveals a noeT gene responsible for the unusual acetylation of the nodulation factors.</title>
        <authorList>
            <person name="Osterman J."/>
            <person name="Marsh J."/>
            <person name="Laine P.K."/>
            <person name="Zeng Z."/>
            <person name="Alatalo E."/>
            <person name="Sullivan J.T."/>
            <person name="Young J.P."/>
            <person name="Thomas-Oates J."/>
            <person name="Paulin L."/>
            <person name="Lindstrom K."/>
        </authorList>
    </citation>
    <scope>NUCLEOTIDE SEQUENCE [LARGE SCALE GENOMIC DNA]</scope>
    <source>
        <strain evidence="9">HAMBI 540</strain>
    </source>
</reference>
<sequence length="259" mass="27970">MIGGNGWLGSALAGAVLDAGFVKPQDLSLSYRSKLPDRFGEAFWTLDNQALADRSDVVILCVRPADWRDLNVDVKGKLLISVMAGVPLDSLSDHHQTACVVRSLPNAAVEIRRSYTPWIATPKVSEEERTFVRALFETCGVQDEVRSETDMDYFTGLSGSGPAFPALLADAMMRDALSRGIPVAMARRAVNTLIIGAGRLMEMHETCPTEIVQTFLDYRGTTAVAIETMRAAGFETAIACGLTAAFEKSVSLGDASKHL</sequence>
<keyword evidence="3 4" id="KW-0560">Oxidoreductase</keyword>
<evidence type="ECO:0000313" key="8">
    <source>
        <dbReference type="EMBL" id="CDN52330.1"/>
    </source>
</evidence>
<dbReference type="InterPro" id="IPR008927">
    <property type="entry name" value="6-PGluconate_DH-like_C_sf"/>
</dbReference>
<dbReference type="PATRIC" id="fig|1028800.3.peg.6317"/>
<dbReference type="Gene3D" id="1.10.3730.10">
    <property type="entry name" value="ProC C-terminal domain-like"/>
    <property type="match status" value="1"/>
</dbReference>
<dbReference type="GO" id="GO:0055129">
    <property type="term" value="P:L-proline biosynthetic process"/>
    <property type="evidence" value="ECO:0007669"/>
    <property type="project" value="UniProtKB-UniRule"/>
</dbReference>
<dbReference type="eggNOG" id="COG0345">
    <property type="taxonomic scope" value="Bacteria"/>
</dbReference>
<evidence type="ECO:0000313" key="9">
    <source>
        <dbReference type="Proteomes" id="UP000028181"/>
    </source>
</evidence>
<dbReference type="AlphaFoldDB" id="A0A068T4R4"/>
<dbReference type="HAMAP" id="MF_01925">
    <property type="entry name" value="P5C_reductase"/>
    <property type="match status" value="1"/>
</dbReference>
<dbReference type="EC" id="1.5.1.2" evidence="4"/>
<comment type="subcellular location">
    <subcellularLocation>
        <location evidence="4">Cytoplasm</location>
    </subcellularLocation>
</comment>
<evidence type="ECO:0000256" key="4">
    <source>
        <dbReference type="HAMAP-Rule" id="MF_01925"/>
    </source>
</evidence>
<feature type="domain" description="Pyrroline-5-carboxylate reductase dimerisation" evidence="7">
    <location>
        <begin position="148"/>
        <end position="250"/>
    </location>
</feature>
<dbReference type="InterPro" id="IPR029036">
    <property type="entry name" value="P5CR_dimer"/>
</dbReference>
<keyword evidence="4" id="KW-0963">Cytoplasm</keyword>
<dbReference type="OrthoDB" id="8418678at2"/>
<comment type="function">
    <text evidence="4">Catalyzes the reduction of 1-pyrroline-5-carboxylate (PCA) to L-proline.</text>
</comment>
<dbReference type="Gene3D" id="3.40.50.720">
    <property type="entry name" value="NAD(P)-binding Rossmann-like Domain"/>
    <property type="match status" value="1"/>
</dbReference>
<keyword evidence="4" id="KW-0641">Proline biosynthesis</keyword>
<organism evidence="8 9">
    <name type="scientific">Neorhizobium galegae bv. orientalis str. HAMBI 540</name>
    <dbReference type="NCBI Taxonomy" id="1028800"/>
    <lineage>
        <taxon>Bacteria</taxon>
        <taxon>Pseudomonadati</taxon>
        <taxon>Pseudomonadota</taxon>
        <taxon>Alphaproteobacteria</taxon>
        <taxon>Hyphomicrobiales</taxon>
        <taxon>Rhizobiaceae</taxon>
        <taxon>Rhizobium/Agrobacterium group</taxon>
        <taxon>Neorhizobium</taxon>
    </lineage>
</organism>
<evidence type="ECO:0000259" key="7">
    <source>
        <dbReference type="Pfam" id="PF14748"/>
    </source>
</evidence>
<feature type="domain" description="Pyrroline-5-carboxylate reductase catalytic N-terminal" evidence="6">
    <location>
        <begin position="2"/>
        <end position="85"/>
    </location>
</feature>
<dbReference type="Pfam" id="PF03807">
    <property type="entry name" value="F420_oxidored"/>
    <property type="match status" value="1"/>
</dbReference>
<dbReference type="GO" id="GO:0005737">
    <property type="term" value="C:cytoplasm"/>
    <property type="evidence" value="ECO:0007669"/>
    <property type="project" value="UniProtKB-SubCell"/>
</dbReference>
<dbReference type="InterPro" id="IPR000304">
    <property type="entry name" value="Pyrroline-COOH_reductase"/>
</dbReference>
<dbReference type="Pfam" id="PF14748">
    <property type="entry name" value="P5CR_dimer"/>
    <property type="match status" value="1"/>
</dbReference>
<dbReference type="PANTHER" id="PTHR11645:SF0">
    <property type="entry name" value="PYRROLINE-5-CARBOXYLATE REDUCTASE 3"/>
    <property type="match status" value="1"/>
</dbReference>
<dbReference type="GeneID" id="24260712"/>
<comment type="pathway">
    <text evidence="4">Amino-acid biosynthesis; L-proline biosynthesis; L-proline from L-glutamate 5-semialdehyde: step 1/1.</text>
</comment>
<dbReference type="Proteomes" id="UP000028181">
    <property type="component" value="Plasmid pHAMBI540a"/>
</dbReference>
<dbReference type="GO" id="GO:0004735">
    <property type="term" value="F:pyrroline-5-carboxylate reductase activity"/>
    <property type="evidence" value="ECO:0007669"/>
    <property type="project" value="UniProtKB-UniRule"/>
</dbReference>
<evidence type="ECO:0000256" key="2">
    <source>
        <dbReference type="ARBA" id="ARBA00022857"/>
    </source>
</evidence>
<dbReference type="SUPFAM" id="SSF48179">
    <property type="entry name" value="6-phosphogluconate dehydrogenase C-terminal domain-like"/>
    <property type="match status" value="1"/>
</dbReference>
<evidence type="ECO:0000259" key="6">
    <source>
        <dbReference type="Pfam" id="PF03807"/>
    </source>
</evidence>
<dbReference type="PANTHER" id="PTHR11645">
    <property type="entry name" value="PYRROLINE-5-CARBOXYLATE REDUCTASE"/>
    <property type="match status" value="1"/>
</dbReference>